<comment type="caution">
    <text evidence="2">The sequence shown here is derived from an EMBL/GenBank/DDBJ whole genome shotgun (WGS) entry which is preliminary data.</text>
</comment>
<protein>
    <submittedName>
        <fullName evidence="2">Uncharacterized protein</fullName>
    </submittedName>
</protein>
<dbReference type="AlphaFoldDB" id="A0A543DKF4"/>
<dbReference type="OrthoDB" id="3579441at2"/>
<name>A0A543DKF4_9PSEU</name>
<feature type="region of interest" description="Disordered" evidence="1">
    <location>
        <begin position="210"/>
        <end position="267"/>
    </location>
</feature>
<sequence length="267" mass="27953">MTAPDYPLLTMGSYETYQLAHIATYIAERLARHRASRRGREGRATRASAVRDLAAAATALDAAVGATVPTAVGQLPRPLDMAAYSTARGLISSGPRSADVVSMAGAGGESWAVVGQVPGIGPVGAAVGTRELADALRVHMLTRPAAELTPWAVNEERVTVPTLPRQVDLAAFVEHLDPDQADDRAIARALRGVNRRTDAAIRGRFRGIDLDAPPIVQPPAPAQPTASAPVPRPTRSAARSAPRRSTRLWGIQKPAAAPTVPNTSAGP</sequence>
<feature type="compositionally biased region" description="Low complexity" evidence="1">
    <location>
        <begin position="223"/>
        <end position="240"/>
    </location>
</feature>
<reference evidence="2 3" key="1">
    <citation type="submission" date="2019-06" db="EMBL/GenBank/DDBJ databases">
        <title>Sequencing the genomes of 1000 actinobacteria strains.</title>
        <authorList>
            <person name="Klenk H.-P."/>
        </authorList>
    </citation>
    <scope>NUCLEOTIDE SEQUENCE [LARGE SCALE GENOMIC DNA]</scope>
    <source>
        <strain evidence="2 3">DSM 45301</strain>
    </source>
</reference>
<proteinExistence type="predicted"/>
<evidence type="ECO:0000313" key="3">
    <source>
        <dbReference type="Proteomes" id="UP000315677"/>
    </source>
</evidence>
<gene>
    <name evidence="2" type="ORF">FB558_5589</name>
</gene>
<evidence type="ECO:0000256" key="1">
    <source>
        <dbReference type="SAM" id="MobiDB-lite"/>
    </source>
</evidence>
<evidence type="ECO:0000313" key="2">
    <source>
        <dbReference type="EMBL" id="TQM09816.1"/>
    </source>
</evidence>
<dbReference type="EMBL" id="VFPA01000003">
    <property type="protein sequence ID" value="TQM09816.1"/>
    <property type="molecule type" value="Genomic_DNA"/>
</dbReference>
<accession>A0A543DKF4</accession>
<dbReference type="Proteomes" id="UP000315677">
    <property type="component" value="Unassembled WGS sequence"/>
</dbReference>
<organism evidence="2 3">
    <name type="scientific">Pseudonocardia kunmingensis</name>
    <dbReference type="NCBI Taxonomy" id="630975"/>
    <lineage>
        <taxon>Bacteria</taxon>
        <taxon>Bacillati</taxon>
        <taxon>Actinomycetota</taxon>
        <taxon>Actinomycetes</taxon>
        <taxon>Pseudonocardiales</taxon>
        <taxon>Pseudonocardiaceae</taxon>
        <taxon>Pseudonocardia</taxon>
    </lineage>
</organism>
<keyword evidence="3" id="KW-1185">Reference proteome</keyword>
<dbReference type="RefSeq" id="WP_142058242.1">
    <property type="nucleotide sequence ID" value="NZ_VFPA01000003.1"/>
</dbReference>